<proteinExistence type="predicted"/>
<dbReference type="Pfam" id="PF10551">
    <property type="entry name" value="MULE"/>
    <property type="match status" value="1"/>
</dbReference>
<comment type="caution">
    <text evidence="8">The sequence shown here is derived from an EMBL/GenBank/DDBJ whole genome shotgun (WGS) entry which is preliminary data.</text>
</comment>
<feature type="compositionally biased region" description="Acidic residues" evidence="5">
    <location>
        <begin position="163"/>
        <end position="183"/>
    </location>
</feature>
<feature type="domain" description="CCHC-type" evidence="6">
    <location>
        <begin position="809"/>
        <end position="824"/>
    </location>
</feature>
<accession>A0ABD3TRX5</accession>
<dbReference type="SMART" id="SM00575">
    <property type="entry name" value="ZnF_PMZ"/>
    <property type="match status" value="1"/>
</dbReference>
<evidence type="ECO:0000256" key="2">
    <source>
        <dbReference type="ARBA" id="ARBA00022771"/>
    </source>
</evidence>
<dbReference type="PANTHER" id="PTHR31973">
    <property type="entry name" value="POLYPROTEIN, PUTATIVE-RELATED"/>
    <property type="match status" value="1"/>
</dbReference>
<evidence type="ECO:0000256" key="1">
    <source>
        <dbReference type="ARBA" id="ARBA00022723"/>
    </source>
</evidence>
<dbReference type="InterPro" id="IPR018289">
    <property type="entry name" value="MULE_transposase_dom"/>
</dbReference>
<dbReference type="PROSITE" id="PS50158">
    <property type="entry name" value="ZF_CCHC"/>
    <property type="match status" value="1"/>
</dbReference>
<evidence type="ECO:0000313" key="8">
    <source>
        <dbReference type="EMBL" id="KAL3838818.1"/>
    </source>
</evidence>
<evidence type="ECO:0008006" key="10">
    <source>
        <dbReference type="Google" id="ProtNLM"/>
    </source>
</evidence>
<feature type="region of interest" description="Disordered" evidence="5">
    <location>
        <begin position="158"/>
        <end position="183"/>
    </location>
</feature>
<dbReference type="Pfam" id="PF03108">
    <property type="entry name" value="DBD_Tnp_Mut"/>
    <property type="match status" value="1"/>
</dbReference>
<evidence type="ECO:0000313" key="9">
    <source>
        <dbReference type="Proteomes" id="UP001634393"/>
    </source>
</evidence>
<evidence type="ECO:0000256" key="5">
    <source>
        <dbReference type="SAM" id="MobiDB-lite"/>
    </source>
</evidence>
<dbReference type="InterPro" id="IPR001878">
    <property type="entry name" value="Znf_CCHC"/>
</dbReference>
<dbReference type="EMBL" id="JBJXBP010000003">
    <property type="protein sequence ID" value="KAL3838818.1"/>
    <property type="molecule type" value="Genomic_DNA"/>
</dbReference>
<reference evidence="8 9" key="1">
    <citation type="submission" date="2024-12" db="EMBL/GenBank/DDBJ databases">
        <title>The unique morphological basis and parallel evolutionary history of personate flowers in Penstemon.</title>
        <authorList>
            <person name="Depatie T.H."/>
            <person name="Wessinger C.A."/>
        </authorList>
    </citation>
    <scope>NUCLEOTIDE SEQUENCE [LARGE SCALE GENOMIC DNA]</scope>
    <source>
        <strain evidence="8">WTNN_2</strain>
        <tissue evidence="8">Leaf</tissue>
    </source>
</reference>
<gene>
    <name evidence="8" type="ORF">ACJIZ3_023409</name>
</gene>
<dbReference type="GO" id="GO:0008270">
    <property type="term" value="F:zinc ion binding"/>
    <property type="evidence" value="ECO:0007669"/>
    <property type="project" value="UniProtKB-KW"/>
</dbReference>
<dbReference type="PROSITE" id="PS50966">
    <property type="entry name" value="ZF_SWIM"/>
    <property type="match status" value="1"/>
</dbReference>
<evidence type="ECO:0000256" key="3">
    <source>
        <dbReference type="ARBA" id="ARBA00022833"/>
    </source>
</evidence>
<evidence type="ECO:0000259" key="6">
    <source>
        <dbReference type="PROSITE" id="PS50158"/>
    </source>
</evidence>
<dbReference type="Pfam" id="PF04434">
    <property type="entry name" value="SWIM"/>
    <property type="match status" value="1"/>
</dbReference>
<dbReference type="InterPro" id="IPR004332">
    <property type="entry name" value="Transposase_MuDR"/>
</dbReference>
<keyword evidence="1" id="KW-0479">Metal-binding</keyword>
<dbReference type="AlphaFoldDB" id="A0ABD3TRX5"/>
<protein>
    <recommendedName>
        <fullName evidence="10">SWIM-type domain-containing protein</fullName>
    </recommendedName>
</protein>
<dbReference type="InterPro" id="IPR007527">
    <property type="entry name" value="Znf_SWIM"/>
</dbReference>
<sequence length="851" mass="99272">MHHSGSSIDLNEKFYVDGKVNYFDVCDSNEMTVSELHDMTWFCGLENLFCMYYSNEGPDDSNSLVLISSDIDAKNLIRFVDSERVIGIFVECVDTHVGCLSYRIPIDVRVESVDMGYNVDADNHHPEVESEEGDGNQKNDKTHAYASQQDEIIELECHSDSSSSDEEDNDYDSDYSDDFEDSDFEHDDMFYDENIDNDIEWVGERDEPVDALVGKKIMEQHFINSMVRGLKQSSTKRSEVKSSHITVYEDNADDSDFEFEVSLCFKSADEFREAVRKYSNKQGKPVKFVKNCRDKIQVKCKCGWVIYASFISKRNETFQVKSIKGKHTCQREANSKHCTSKFLARKYQHYLRSNPEWPVLSMLEIMQMENQTELSIWKMYRAEQQATILNHGTELEQYSKLWEYCEELRRTNVGTTIKIKCRHVLGAETRTFKKLYICWGATKRDGTHLKTSRGGVLLKAIDVDGNNSMYPIANAMVLKETRKSWEWFVSILIEDLDMGNSHAWTIMSDKQKGLIKAIQNLLPNAEHRFCVRHMYNNFKKKHKGLQLKELVWKAASSTRMTDFTRVMDQLKSVDQKAYDWLRERPPMQWSKSHFSCWSKCDMLLNNLCESFNNVIMKARNKSIITIIEIIRVVMMRIMYTQRDKVLKSDGDICPAIQKQLEDNKKKAFNYVPEYNGTNMFEVRGWLGDQWVVDLSNKICSCRKWELTGIPCVHATSCIFKMRQRVEDYVEHWYRKDTFVKAYQCLFEPIKGQGEWPKPQTGILPIGPWPEKPKKAGRPQLHKRRLEPDELIQQKEDKKKLKRKGLKYACSNCGATGHNKKSCKEPKKREKLGASVKFILLYLIRNYYQLFL</sequence>
<evidence type="ECO:0000256" key="4">
    <source>
        <dbReference type="PROSITE-ProRule" id="PRU00047"/>
    </source>
</evidence>
<feature type="region of interest" description="Disordered" evidence="5">
    <location>
        <begin position="118"/>
        <end position="144"/>
    </location>
</feature>
<dbReference type="PANTHER" id="PTHR31973:SF187">
    <property type="entry name" value="MUTATOR TRANSPOSASE MUDRA PROTEIN"/>
    <property type="match status" value="1"/>
</dbReference>
<dbReference type="Proteomes" id="UP001634393">
    <property type="component" value="Unassembled WGS sequence"/>
</dbReference>
<dbReference type="InterPro" id="IPR006564">
    <property type="entry name" value="Znf_PMZ"/>
</dbReference>
<organism evidence="8 9">
    <name type="scientific">Penstemon smallii</name>
    <dbReference type="NCBI Taxonomy" id="265156"/>
    <lineage>
        <taxon>Eukaryota</taxon>
        <taxon>Viridiplantae</taxon>
        <taxon>Streptophyta</taxon>
        <taxon>Embryophyta</taxon>
        <taxon>Tracheophyta</taxon>
        <taxon>Spermatophyta</taxon>
        <taxon>Magnoliopsida</taxon>
        <taxon>eudicotyledons</taxon>
        <taxon>Gunneridae</taxon>
        <taxon>Pentapetalae</taxon>
        <taxon>asterids</taxon>
        <taxon>lamiids</taxon>
        <taxon>Lamiales</taxon>
        <taxon>Plantaginaceae</taxon>
        <taxon>Cheloneae</taxon>
        <taxon>Penstemon</taxon>
    </lineage>
</organism>
<keyword evidence="2 4" id="KW-0863">Zinc-finger</keyword>
<feature type="domain" description="SWIM-type" evidence="7">
    <location>
        <begin position="690"/>
        <end position="722"/>
    </location>
</feature>
<evidence type="ECO:0000259" key="7">
    <source>
        <dbReference type="PROSITE" id="PS50966"/>
    </source>
</evidence>
<name>A0ABD3TRX5_9LAMI</name>
<keyword evidence="9" id="KW-1185">Reference proteome</keyword>
<keyword evidence="3" id="KW-0862">Zinc</keyword>